<comment type="caution">
    <text evidence="1">The sequence shown here is derived from an EMBL/GenBank/DDBJ whole genome shotgun (WGS) entry which is preliminary data.</text>
</comment>
<evidence type="ECO:0000313" key="2">
    <source>
        <dbReference type="Proteomes" id="UP001521222"/>
    </source>
</evidence>
<name>A0ABR3RM08_9PLEO</name>
<keyword evidence="2" id="KW-1185">Reference proteome</keyword>
<evidence type="ECO:0000313" key="1">
    <source>
        <dbReference type="EMBL" id="KAL1605464.1"/>
    </source>
</evidence>
<proteinExistence type="predicted"/>
<dbReference type="Proteomes" id="UP001521222">
    <property type="component" value="Unassembled WGS sequence"/>
</dbReference>
<organism evidence="1 2">
    <name type="scientific">Nothophoma quercina</name>
    <dbReference type="NCBI Taxonomy" id="749835"/>
    <lineage>
        <taxon>Eukaryota</taxon>
        <taxon>Fungi</taxon>
        <taxon>Dikarya</taxon>
        <taxon>Ascomycota</taxon>
        <taxon>Pezizomycotina</taxon>
        <taxon>Dothideomycetes</taxon>
        <taxon>Pleosporomycetidae</taxon>
        <taxon>Pleosporales</taxon>
        <taxon>Pleosporineae</taxon>
        <taxon>Didymellaceae</taxon>
        <taxon>Nothophoma</taxon>
    </lineage>
</organism>
<reference evidence="1 2" key="1">
    <citation type="submission" date="2024-02" db="EMBL/GenBank/DDBJ databases">
        <title>De novo assembly and annotation of 12 fungi associated with fruit tree decline syndrome in Ontario, Canada.</title>
        <authorList>
            <person name="Sulman M."/>
            <person name="Ellouze W."/>
            <person name="Ilyukhin E."/>
        </authorList>
    </citation>
    <scope>NUCLEOTIDE SEQUENCE [LARGE SCALE GENOMIC DNA]</scope>
    <source>
        <strain evidence="1 2">M97-236</strain>
    </source>
</reference>
<protein>
    <submittedName>
        <fullName evidence="1">Uncharacterized protein</fullName>
    </submittedName>
</protein>
<sequence length="135" mass="15070">MADGPRSLLRVAIEEETVERREQTKYTAWIRSMAAASAAVETKGADMMAKSVGLYAEQSDTLTQWIESSTKEELLAWLGWNGNDGDNLDSLHQEGIFDLREYILTLSNNGKVQNAQMTIASRNSVIRNNLPHLTL</sequence>
<gene>
    <name evidence="1" type="ORF">SLS59_003266</name>
</gene>
<accession>A0ABR3RM08</accession>
<dbReference type="EMBL" id="JAKIXB020000009">
    <property type="protein sequence ID" value="KAL1605464.1"/>
    <property type="molecule type" value="Genomic_DNA"/>
</dbReference>